<reference evidence="6 8" key="1">
    <citation type="submission" date="2020-01" db="EMBL/GenBank/DDBJ databases">
        <authorList>
            <consortium name="DOE Joint Genome Institute"/>
            <person name="Haridas S."/>
            <person name="Albert R."/>
            <person name="Binder M."/>
            <person name="Bloem J."/>
            <person name="Labutti K."/>
            <person name="Salamov A."/>
            <person name="Andreopoulos B."/>
            <person name="Baker S.E."/>
            <person name="Barry K."/>
            <person name="Bills G."/>
            <person name="Bluhm B.H."/>
            <person name="Cannon C."/>
            <person name="Castanera R."/>
            <person name="Culley D.E."/>
            <person name="Daum C."/>
            <person name="Ezra D."/>
            <person name="Gonzalez J.B."/>
            <person name="Henrissat B."/>
            <person name="Kuo A."/>
            <person name="Liang C."/>
            <person name="Lipzen A."/>
            <person name="Lutzoni F."/>
            <person name="Magnuson J."/>
            <person name="Mondo S."/>
            <person name="Nolan M."/>
            <person name="Ohm R."/>
            <person name="Pangilinan J."/>
            <person name="Park H.-J."/>
            <person name="Ramirez L."/>
            <person name="Alfaro M."/>
            <person name="Sun H."/>
            <person name="Tritt A."/>
            <person name="Yoshinaga Y."/>
            <person name="Zwiers L.-H."/>
            <person name="Turgeon B.G."/>
            <person name="Goodwin S.B."/>
            <person name="Spatafora J.W."/>
            <person name="Crous P.W."/>
            <person name="Grigoriev I.V."/>
        </authorList>
    </citation>
    <scope>NUCLEOTIDE SEQUENCE</scope>
    <source>
        <strain evidence="6 8">CBS 781.70</strain>
    </source>
</reference>
<dbReference type="Proteomes" id="UP000504638">
    <property type="component" value="Unplaced"/>
</dbReference>
<protein>
    <submittedName>
        <fullName evidence="6 8">Sphingoid long-chain base transporter RSB1</fullName>
    </submittedName>
</protein>
<dbReference type="AlphaFoldDB" id="A0A6G1GFI4"/>
<comment type="subcellular location">
    <subcellularLocation>
        <location evidence="1">Membrane</location>
        <topology evidence="1">Multi-pass membrane protein</topology>
    </subcellularLocation>
</comment>
<feature type="transmembrane region" description="Helical" evidence="5">
    <location>
        <begin position="71"/>
        <end position="91"/>
    </location>
</feature>
<keyword evidence="2 5" id="KW-0812">Transmembrane</keyword>
<feature type="transmembrane region" description="Helical" evidence="5">
    <location>
        <begin position="278"/>
        <end position="297"/>
    </location>
</feature>
<feature type="transmembrane region" description="Helical" evidence="5">
    <location>
        <begin position="45"/>
        <end position="64"/>
    </location>
</feature>
<dbReference type="PANTHER" id="PTHR31465">
    <property type="entry name" value="PROTEIN RTA1-RELATED"/>
    <property type="match status" value="1"/>
</dbReference>
<evidence type="ECO:0000313" key="8">
    <source>
        <dbReference type="RefSeq" id="XP_033538270.1"/>
    </source>
</evidence>
<evidence type="ECO:0000313" key="6">
    <source>
        <dbReference type="EMBL" id="KAF1816639.1"/>
    </source>
</evidence>
<dbReference type="GO" id="GO:0005886">
    <property type="term" value="C:plasma membrane"/>
    <property type="evidence" value="ECO:0007669"/>
    <property type="project" value="TreeGrafter"/>
</dbReference>
<reference evidence="8" key="3">
    <citation type="submission" date="2025-04" db="UniProtKB">
        <authorList>
            <consortium name="RefSeq"/>
        </authorList>
    </citation>
    <scope>IDENTIFICATION</scope>
    <source>
        <strain evidence="8">CBS 781.70</strain>
    </source>
</reference>
<sequence>MSNAFEKCLLGLDTITNNNRRDCRELCTLETCPLGYSYWGYLPSLAANSLFTALFALTVVAFVVQSVVYRSFHGFTIAMICGSLLEMIGYIGRVMAHSKPFAEDPYLLQIICLTIAPAFYAAGIYLLLKRVVLSISSAASPIPARYYPRIFIPCDVASLLLQAIGGGIAASASHSDRDPTAGNNIMIAGLAFQVFTMLMFIIFSLVFAWRVYSLMRSQGADAALEQGAGLATLRSSFKFKAFIVTLSFATLCIFTRCVYRVAELSEGWDGRLISTQRYFIGLEGAVIAAGIVALNLFHPGMCFQQGYAGMPWRSTTKVEKQEGAKEAVVMSIDGSEKGSNGVVVP</sequence>
<evidence type="ECO:0000256" key="3">
    <source>
        <dbReference type="ARBA" id="ARBA00022989"/>
    </source>
</evidence>
<evidence type="ECO:0000256" key="5">
    <source>
        <dbReference type="SAM" id="Phobius"/>
    </source>
</evidence>
<gene>
    <name evidence="6 8" type="ORF">P152DRAFT_130965</name>
</gene>
<evidence type="ECO:0000313" key="7">
    <source>
        <dbReference type="Proteomes" id="UP000504638"/>
    </source>
</evidence>
<organism evidence="6">
    <name type="scientific">Eremomyces bilateralis CBS 781.70</name>
    <dbReference type="NCBI Taxonomy" id="1392243"/>
    <lineage>
        <taxon>Eukaryota</taxon>
        <taxon>Fungi</taxon>
        <taxon>Dikarya</taxon>
        <taxon>Ascomycota</taxon>
        <taxon>Pezizomycotina</taxon>
        <taxon>Dothideomycetes</taxon>
        <taxon>Dothideomycetes incertae sedis</taxon>
        <taxon>Eremomycetales</taxon>
        <taxon>Eremomycetaceae</taxon>
        <taxon>Eremomyces</taxon>
    </lineage>
</organism>
<dbReference type="Pfam" id="PF04479">
    <property type="entry name" value="RTA1"/>
    <property type="match status" value="1"/>
</dbReference>
<dbReference type="PANTHER" id="PTHR31465:SF7">
    <property type="entry name" value="SPHINGOID LONG-CHAIN BASE TRANSPORTER RSB1"/>
    <property type="match status" value="1"/>
</dbReference>
<feature type="transmembrane region" description="Helical" evidence="5">
    <location>
        <begin position="185"/>
        <end position="209"/>
    </location>
</feature>
<evidence type="ECO:0000256" key="1">
    <source>
        <dbReference type="ARBA" id="ARBA00004141"/>
    </source>
</evidence>
<keyword evidence="3 5" id="KW-1133">Transmembrane helix</keyword>
<feature type="transmembrane region" description="Helical" evidence="5">
    <location>
        <begin position="241"/>
        <end position="262"/>
    </location>
</feature>
<dbReference type="GO" id="GO:0000324">
    <property type="term" value="C:fungal-type vacuole"/>
    <property type="evidence" value="ECO:0007669"/>
    <property type="project" value="TreeGrafter"/>
</dbReference>
<dbReference type="GeneID" id="54414342"/>
<keyword evidence="4 5" id="KW-0472">Membrane</keyword>
<reference evidence="8" key="2">
    <citation type="submission" date="2020-04" db="EMBL/GenBank/DDBJ databases">
        <authorList>
            <consortium name="NCBI Genome Project"/>
        </authorList>
    </citation>
    <scope>NUCLEOTIDE SEQUENCE</scope>
    <source>
        <strain evidence="8">CBS 781.70</strain>
    </source>
</reference>
<dbReference type="InterPro" id="IPR007568">
    <property type="entry name" value="RTA1"/>
</dbReference>
<dbReference type="RefSeq" id="XP_033538270.1">
    <property type="nucleotide sequence ID" value="XM_033673772.1"/>
</dbReference>
<feature type="transmembrane region" description="Helical" evidence="5">
    <location>
        <begin position="106"/>
        <end position="128"/>
    </location>
</feature>
<name>A0A6G1GFI4_9PEZI</name>
<evidence type="ECO:0000256" key="4">
    <source>
        <dbReference type="ARBA" id="ARBA00023136"/>
    </source>
</evidence>
<accession>A0A6G1GFI4</accession>
<feature type="transmembrane region" description="Helical" evidence="5">
    <location>
        <begin position="149"/>
        <end position="173"/>
    </location>
</feature>
<keyword evidence="7" id="KW-1185">Reference proteome</keyword>
<proteinExistence type="predicted"/>
<evidence type="ECO:0000256" key="2">
    <source>
        <dbReference type="ARBA" id="ARBA00022692"/>
    </source>
</evidence>
<dbReference type="EMBL" id="ML975150">
    <property type="protein sequence ID" value="KAF1816639.1"/>
    <property type="molecule type" value="Genomic_DNA"/>
</dbReference>
<dbReference type="OrthoDB" id="1844152at2759"/>